<organism evidence="1">
    <name type="scientific">Arundo donax</name>
    <name type="common">Giant reed</name>
    <name type="synonym">Donax arundinaceus</name>
    <dbReference type="NCBI Taxonomy" id="35708"/>
    <lineage>
        <taxon>Eukaryota</taxon>
        <taxon>Viridiplantae</taxon>
        <taxon>Streptophyta</taxon>
        <taxon>Embryophyta</taxon>
        <taxon>Tracheophyta</taxon>
        <taxon>Spermatophyta</taxon>
        <taxon>Magnoliopsida</taxon>
        <taxon>Liliopsida</taxon>
        <taxon>Poales</taxon>
        <taxon>Poaceae</taxon>
        <taxon>PACMAD clade</taxon>
        <taxon>Arundinoideae</taxon>
        <taxon>Arundineae</taxon>
        <taxon>Arundo</taxon>
    </lineage>
</organism>
<dbReference type="AlphaFoldDB" id="A0A0A9CQT1"/>
<proteinExistence type="predicted"/>
<reference evidence="1" key="1">
    <citation type="submission" date="2014-09" db="EMBL/GenBank/DDBJ databases">
        <authorList>
            <person name="Magalhaes I.L.F."/>
            <person name="Oliveira U."/>
            <person name="Santos F.R."/>
            <person name="Vidigal T.H.D.A."/>
            <person name="Brescovit A.D."/>
            <person name="Santos A.J."/>
        </authorList>
    </citation>
    <scope>NUCLEOTIDE SEQUENCE</scope>
    <source>
        <tissue evidence="1">Shoot tissue taken approximately 20 cm above the soil surface</tissue>
    </source>
</reference>
<protein>
    <submittedName>
        <fullName evidence="1">Uncharacterized protein</fullName>
    </submittedName>
</protein>
<reference evidence="1" key="2">
    <citation type="journal article" date="2015" name="Data Brief">
        <title>Shoot transcriptome of the giant reed, Arundo donax.</title>
        <authorList>
            <person name="Barrero R.A."/>
            <person name="Guerrero F.D."/>
            <person name="Moolhuijzen P."/>
            <person name="Goolsby J.A."/>
            <person name="Tidwell J."/>
            <person name="Bellgard S.E."/>
            <person name="Bellgard M.I."/>
        </authorList>
    </citation>
    <scope>NUCLEOTIDE SEQUENCE</scope>
    <source>
        <tissue evidence="1">Shoot tissue taken approximately 20 cm above the soil surface</tissue>
    </source>
</reference>
<accession>A0A0A9CQT1</accession>
<name>A0A0A9CQT1_ARUDO</name>
<evidence type="ECO:0000313" key="1">
    <source>
        <dbReference type="EMBL" id="JAD73857.1"/>
    </source>
</evidence>
<sequence length="39" mass="4715">MVQCVFVKKIWLRKLVTFIIHHFLLVPQLIAKGNKYELF</sequence>
<dbReference type="EMBL" id="GBRH01224038">
    <property type="protein sequence ID" value="JAD73857.1"/>
    <property type="molecule type" value="Transcribed_RNA"/>
</dbReference>